<dbReference type="Proteomes" id="UP001341840">
    <property type="component" value="Unassembled WGS sequence"/>
</dbReference>
<comment type="caution">
    <text evidence="1">The sequence shown here is derived from an EMBL/GenBank/DDBJ whole genome shotgun (WGS) entry which is preliminary data.</text>
</comment>
<protein>
    <submittedName>
        <fullName evidence="1">Uncharacterized protein</fullName>
    </submittedName>
</protein>
<name>A0ABU6VE38_9FABA</name>
<gene>
    <name evidence="1" type="ORF">PIB30_038849</name>
</gene>
<reference evidence="1 2" key="1">
    <citation type="journal article" date="2023" name="Plants (Basel)">
        <title>Bridging the Gap: Combining Genomics and Transcriptomics Approaches to Understand Stylosanthes scabra, an Orphan Legume from the Brazilian Caatinga.</title>
        <authorList>
            <person name="Ferreira-Neto J.R.C."/>
            <person name="da Silva M.D."/>
            <person name="Binneck E."/>
            <person name="de Melo N.F."/>
            <person name="da Silva R.H."/>
            <person name="de Melo A.L.T.M."/>
            <person name="Pandolfi V."/>
            <person name="Bustamante F.O."/>
            <person name="Brasileiro-Vidal A.C."/>
            <person name="Benko-Iseppon A.M."/>
        </authorList>
    </citation>
    <scope>NUCLEOTIDE SEQUENCE [LARGE SCALE GENOMIC DNA]</scope>
    <source>
        <tissue evidence="1">Leaves</tissue>
    </source>
</reference>
<accession>A0ABU6VE38</accession>
<evidence type="ECO:0000313" key="2">
    <source>
        <dbReference type="Proteomes" id="UP001341840"/>
    </source>
</evidence>
<evidence type="ECO:0000313" key="1">
    <source>
        <dbReference type="EMBL" id="MED6171222.1"/>
    </source>
</evidence>
<keyword evidence="2" id="KW-1185">Reference proteome</keyword>
<dbReference type="PANTHER" id="PTHR46036:SF5">
    <property type="entry name" value="LACTOYLGLUTATHIONE LYASE"/>
    <property type="match status" value="1"/>
</dbReference>
<dbReference type="EMBL" id="JASCZI010151237">
    <property type="protein sequence ID" value="MED6171222.1"/>
    <property type="molecule type" value="Genomic_DNA"/>
</dbReference>
<organism evidence="1 2">
    <name type="scientific">Stylosanthes scabra</name>
    <dbReference type="NCBI Taxonomy" id="79078"/>
    <lineage>
        <taxon>Eukaryota</taxon>
        <taxon>Viridiplantae</taxon>
        <taxon>Streptophyta</taxon>
        <taxon>Embryophyta</taxon>
        <taxon>Tracheophyta</taxon>
        <taxon>Spermatophyta</taxon>
        <taxon>Magnoliopsida</taxon>
        <taxon>eudicotyledons</taxon>
        <taxon>Gunneridae</taxon>
        <taxon>Pentapetalae</taxon>
        <taxon>rosids</taxon>
        <taxon>fabids</taxon>
        <taxon>Fabales</taxon>
        <taxon>Fabaceae</taxon>
        <taxon>Papilionoideae</taxon>
        <taxon>50 kb inversion clade</taxon>
        <taxon>dalbergioids sensu lato</taxon>
        <taxon>Dalbergieae</taxon>
        <taxon>Pterocarpus clade</taxon>
        <taxon>Stylosanthes</taxon>
    </lineage>
</organism>
<dbReference type="PANTHER" id="PTHR46036">
    <property type="entry name" value="LACTOYLGLUTATHIONE LYASE"/>
    <property type="match status" value="1"/>
</dbReference>
<proteinExistence type="predicted"/>
<sequence length="81" mass="9000">MYPCLQGGKIVNVVADAKRHSPPSVLPSPKIATKKKDPDGYEFELLKRGLTSEPLCQVSLRIGDLDCAIIFNQKVSIFYSY</sequence>